<evidence type="ECO:0000256" key="8">
    <source>
        <dbReference type="ARBA" id="ARBA00023136"/>
    </source>
</evidence>
<feature type="transmembrane region" description="Helical" evidence="17">
    <location>
        <begin position="368"/>
        <end position="386"/>
    </location>
</feature>
<protein>
    <recommendedName>
        <fullName evidence="12">Probable peptidoglycan glycosyltransferase FtsW</fullName>
        <ecNumber evidence="14">2.4.99.28</ecNumber>
    </recommendedName>
    <alternativeName>
        <fullName evidence="13">Cell division protein FtsW</fullName>
    </alternativeName>
    <alternativeName>
        <fullName evidence="10">Cell wall polymerase</fullName>
    </alternativeName>
    <alternativeName>
        <fullName evidence="9">Peptidoglycan polymerase</fullName>
    </alternativeName>
</protein>
<keyword evidence="18" id="KW-0132">Cell division</keyword>
<keyword evidence="18" id="KW-0131">Cell cycle</keyword>
<feature type="transmembrane region" description="Helical" evidence="17">
    <location>
        <begin position="178"/>
        <end position="199"/>
    </location>
</feature>
<dbReference type="Pfam" id="PF01098">
    <property type="entry name" value="FTSW_RODA_SPOVE"/>
    <property type="match status" value="1"/>
</dbReference>
<keyword evidence="7 17" id="KW-1133">Transmembrane helix</keyword>
<keyword evidence="4 17" id="KW-0812">Transmembrane</keyword>
<dbReference type="PANTHER" id="PTHR30474">
    <property type="entry name" value="CELL CYCLE PROTEIN"/>
    <property type="match status" value="1"/>
</dbReference>
<keyword evidence="8 17" id="KW-0472">Membrane</keyword>
<evidence type="ECO:0000256" key="17">
    <source>
        <dbReference type="SAM" id="Phobius"/>
    </source>
</evidence>
<evidence type="ECO:0000256" key="10">
    <source>
        <dbReference type="ARBA" id="ARBA00033270"/>
    </source>
</evidence>
<evidence type="ECO:0000256" key="5">
    <source>
        <dbReference type="ARBA" id="ARBA00022960"/>
    </source>
</evidence>
<dbReference type="GO" id="GO:0008955">
    <property type="term" value="F:peptidoglycan glycosyltransferase activity"/>
    <property type="evidence" value="ECO:0007669"/>
    <property type="project" value="UniProtKB-EC"/>
</dbReference>
<keyword evidence="19" id="KW-1185">Reference proteome</keyword>
<evidence type="ECO:0000256" key="7">
    <source>
        <dbReference type="ARBA" id="ARBA00022989"/>
    </source>
</evidence>
<dbReference type="PANTHER" id="PTHR30474:SF2">
    <property type="entry name" value="PEPTIDOGLYCAN GLYCOSYLTRANSFERASE FTSW-RELATED"/>
    <property type="match status" value="1"/>
</dbReference>
<organism evidence="18 19">
    <name type="scientific">Vagococcus fluvialis bH819</name>
    <dbReference type="NCBI Taxonomy" id="1255619"/>
    <lineage>
        <taxon>Bacteria</taxon>
        <taxon>Bacillati</taxon>
        <taxon>Bacillota</taxon>
        <taxon>Bacilli</taxon>
        <taxon>Lactobacillales</taxon>
        <taxon>Enterococcaceae</taxon>
        <taxon>Vagococcus</taxon>
    </lineage>
</organism>
<reference evidence="19" key="1">
    <citation type="submission" date="2017-02" db="EMBL/GenBank/DDBJ databases">
        <authorList>
            <person name="Dridi B."/>
        </authorList>
    </citation>
    <scope>NUCLEOTIDE SEQUENCE [LARGE SCALE GENOMIC DNA]</scope>
    <source>
        <strain evidence="19">bH819</strain>
    </source>
</reference>
<dbReference type="AlphaFoldDB" id="A0A1X6WNQ8"/>
<dbReference type="InterPro" id="IPR001182">
    <property type="entry name" value="FtsW/RodA"/>
</dbReference>
<dbReference type="InterPro" id="IPR018365">
    <property type="entry name" value="Cell_cycle_FtsW-rel_CS"/>
</dbReference>
<feature type="transmembrane region" description="Helical" evidence="17">
    <location>
        <begin position="155"/>
        <end position="172"/>
    </location>
</feature>
<dbReference type="PROSITE" id="PS00428">
    <property type="entry name" value="FTSW_RODA_SPOVE"/>
    <property type="match status" value="1"/>
</dbReference>
<name>A0A1X6WNQ8_9ENTE</name>
<comment type="catalytic activity">
    <reaction evidence="15">
        <text>[GlcNAc-(1-&gt;4)-Mur2Ac(oyl-L-Ala-gamma-D-Glu-L-Lys-D-Ala-D-Ala)](n)-di-trans,octa-cis-undecaprenyl diphosphate + beta-D-GlcNAc-(1-&gt;4)-Mur2Ac(oyl-L-Ala-gamma-D-Glu-L-Lys-D-Ala-D-Ala)-di-trans,octa-cis-undecaprenyl diphosphate = [GlcNAc-(1-&gt;4)-Mur2Ac(oyl-L-Ala-gamma-D-Glu-L-Lys-D-Ala-D-Ala)](n+1)-di-trans,octa-cis-undecaprenyl diphosphate + di-trans,octa-cis-undecaprenyl diphosphate + H(+)</text>
        <dbReference type="Rhea" id="RHEA:23708"/>
        <dbReference type="Rhea" id="RHEA-COMP:9602"/>
        <dbReference type="Rhea" id="RHEA-COMP:9603"/>
        <dbReference type="ChEBI" id="CHEBI:15378"/>
        <dbReference type="ChEBI" id="CHEBI:58405"/>
        <dbReference type="ChEBI" id="CHEBI:60033"/>
        <dbReference type="ChEBI" id="CHEBI:78435"/>
        <dbReference type="EC" id="2.4.99.28"/>
    </reaction>
</comment>
<evidence type="ECO:0000256" key="3">
    <source>
        <dbReference type="ARBA" id="ARBA00022679"/>
    </source>
</evidence>
<dbReference type="GO" id="GO:0051301">
    <property type="term" value="P:cell division"/>
    <property type="evidence" value="ECO:0007669"/>
    <property type="project" value="UniProtKB-KW"/>
</dbReference>
<dbReference type="Proteomes" id="UP000195918">
    <property type="component" value="Unassembled WGS sequence"/>
</dbReference>
<dbReference type="GO" id="GO:0005886">
    <property type="term" value="C:plasma membrane"/>
    <property type="evidence" value="ECO:0007669"/>
    <property type="project" value="TreeGrafter"/>
</dbReference>
<dbReference type="GO" id="GO:0015648">
    <property type="term" value="F:lipid-linked peptidoglycan transporter activity"/>
    <property type="evidence" value="ECO:0007669"/>
    <property type="project" value="TreeGrafter"/>
</dbReference>
<keyword evidence="5" id="KW-0133">Cell shape</keyword>
<dbReference type="GO" id="GO:0009252">
    <property type="term" value="P:peptidoglycan biosynthetic process"/>
    <property type="evidence" value="ECO:0007669"/>
    <property type="project" value="UniProtKB-KW"/>
</dbReference>
<evidence type="ECO:0000256" key="16">
    <source>
        <dbReference type="ARBA" id="ARBA00049966"/>
    </source>
</evidence>
<evidence type="ECO:0000256" key="12">
    <source>
        <dbReference type="ARBA" id="ARBA00041185"/>
    </source>
</evidence>
<evidence type="ECO:0000313" key="19">
    <source>
        <dbReference type="Proteomes" id="UP000195918"/>
    </source>
</evidence>
<sequence length="417" mass="45900">MRGSDFLPKQINKRLYLDYGILIPYLFLSIMGIIMVYSASSAKLALQGRNPASDAVKQAAFFVIGLLAVTFIYKMKTRVFQNKNFIMVAISVISLMLILTKFTNMGQSGGGADGWLSIGGITLQPAEFLKIVIIWYLAYILSRRQNVINSNFKEAAMKPLILIGGLIFLVIIQPDNGGAVILAMIASVMIFASGINYFYTVVAMGTGIVGSFLAVHGILLTGGLIFPDRFQYVYNRFRTFSNPFIDPLGAGHQMVNSYYAMSNGGWFGLGIGNSIQKKGFLPEAQTDFMFSIVIEELGLVISFIILGILLFLILRILIIGIKSKNTFNSMMCIGIGGMMLIQTFINIGGITGIIPLTGVTFPFLSQGGSSLITLSIAVGFALNISADEKKLHFDKHNERLEIEYSKEQTTRMLEYHQ</sequence>
<dbReference type="GO" id="GO:0032153">
    <property type="term" value="C:cell division site"/>
    <property type="evidence" value="ECO:0007669"/>
    <property type="project" value="TreeGrafter"/>
</dbReference>
<comment type="subcellular location">
    <subcellularLocation>
        <location evidence="1">Membrane</location>
        <topology evidence="1">Multi-pass membrane protein</topology>
    </subcellularLocation>
</comment>
<feature type="transmembrane region" description="Helical" evidence="17">
    <location>
        <begin position="330"/>
        <end position="356"/>
    </location>
</feature>
<evidence type="ECO:0000256" key="15">
    <source>
        <dbReference type="ARBA" id="ARBA00049902"/>
    </source>
</evidence>
<feature type="transmembrane region" description="Helical" evidence="17">
    <location>
        <begin position="85"/>
        <end position="103"/>
    </location>
</feature>
<evidence type="ECO:0000256" key="9">
    <source>
        <dbReference type="ARBA" id="ARBA00032370"/>
    </source>
</evidence>
<evidence type="ECO:0000256" key="6">
    <source>
        <dbReference type="ARBA" id="ARBA00022984"/>
    </source>
</evidence>
<feature type="transmembrane region" description="Helical" evidence="17">
    <location>
        <begin position="206"/>
        <end position="226"/>
    </location>
</feature>
<dbReference type="EC" id="2.4.99.28" evidence="14"/>
<evidence type="ECO:0000256" key="11">
    <source>
        <dbReference type="ARBA" id="ARBA00038053"/>
    </source>
</evidence>
<dbReference type="GO" id="GO:0008360">
    <property type="term" value="P:regulation of cell shape"/>
    <property type="evidence" value="ECO:0007669"/>
    <property type="project" value="UniProtKB-KW"/>
</dbReference>
<feature type="transmembrane region" description="Helical" evidence="17">
    <location>
        <begin position="297"/>
        <end position="318"/>
    </location>
</feature>
<accession>A0A1X6WNQ8</accession>
<keyword evidence="3" id="KW-0808">Transferase</keyword>
<evidence type="ECO:0000256" key="2">
    <source>
        <dbReference type="ARBA" id="ARBA00022676"/>
    </source>
</evidence>
<dbReference type="EMBL" id="FWFD01000009">
    <property type="protein sequence ID" value="SLM85963.1"/>
    <property type="molecule type" value="Genomic_DNA"/>
</dbReference>
<evidence type="ECO:0000256" key="14">
    <source>
        <dbReference type="ARBA" id="ARBA00044770"/>
    </source>
</evidence>
<comment type="similarity">
    <text evidence="11">Belongs to the SEDS family. FtsW subfamily.</text>
</comment>
<evidence type="ECO:0000256" key="1">
    <source>
        <dbReference type="ARBA" id="ARBA00004141"/>
    </source>
</evidence>
<feature type="transmembrane region" description="Helical" evidence="17">
    <location>
        <begin position="115"/>
        <end position="139"/>
    </location>
</feature>
<keyword evidence="2" id="KW-0328">Glycosyltransferase</keyword>
<evidence type="ECO:0000313" key="18">
    <source>
        <dbReference type="EMBL" id="SLM85963.1"/>
    </source>
</evidence>
<keyword evidence="6" id="KW-0573">Peptidoglycan synthesis</keyword>
<evidence type="ECO:0000256" key="4">
    <source>
        <dbReference type="ARBA" id="ARBA00022692"/>
    </source>
</evidence>
<proteinExistence type="inferred from homology"/>
<gene>
    <name evidence="18" type="ORF">FM121_07660</name>
</gene>
<feature type="transmembrane region" description="Helical" evidence="17">
    <location>
        <begin position="55"/>
        <end position="73"/>
    </location>
</feature>
<evidence type="ECO:0000256" key="13">
    <source>
        <dbReference type="ARBA" id="ARBA00041418"/>
    </source>
</evidence>
<feature type="transmembrane region" description="Helical" evidence="17">
    <location>
        <begin position="21"/>
        <end position="40"/>
    </location>
</feature>
<comment type="function">
    <text evidence="16">Peptidoglycan polymerase that is essential for cell division.</text>
</comment>